<organism evidence="2 3">
    <name type="scientific">Priestia megaterium</name>
    <name type="common">Bacillus megaterium</name>
    <dbReference type="NCBI Taxonomy" id="1404"/>
    <lineage>
        <taxon>Bacteria</taxon>
        <taxon>Bacillati</taxon>
        <taxon>Bacillota</taxon>
        <taxon>Bacilli</taxon>
        <taxon>Bacillales</taxon>
        <taxon>Bacillaceae</taxon>
        <taxon>Priestia</taxon>
    </lineage>
</organism>
<name>A0A6M6E4L1_PRIMG</name>
<proteinExistence type="predicted"/>
<dbReference type="RefSeq" id="WP_171778091.1">
    <property type="nucleotide sequence ID" value="NZ_CP045273.1"/>
</dbReference>
<evidence type="ECO:0000313" key="2">
    <source>
        <dbReference type="EMBL" id="QJX80109.1"/>
    </source>
</evidence>
<sequence length="237" mass="26523">MGKDKVLQFRITDSSDPKIIEWANAQTLSSSEIIKFFIEFDIALNGGVRDIAEVITTKRTKGFMQSYINALIHRSNNEQVEVIYDRDAGTVARRVPAPANQSTVFSSNNTEVVQEEKPVINSQLQEKVANSSQPSIQEEVQTPSVQELQAQIEQMQAMLKENQAKQAPVEEKITDSVTRTPAPKVDKKEQVQSSNTNSDDNVDVKSAEAEKDKKPKEPKGNDLSALKKSFNVKEWMN</sequence>
<feature type="compositionally biased region" description="Basic and acidic residues" evidence="1">
    <location>
        <begin position="202"/>
        <end position="220"/>
    </location>
</feature>
<gene>
    <name evidence="2" type="ORF">FDZ14_28855</name>
</gene>
<protein>
    <submittedName>
        <fullName evidence="2">Uncharacterized protein</fullName>
    </submittedName>
</protein>
<accession>A0A6M6E4L1</accession>
<evidence type="ECO:0000313" key="3">
    <source>
        <dbReference type="Proteomes" id="UP000501076"/>
    </source>
</evidence>
<dbReference type="AlphaFoldDB" id="A0A6M6E4L1"/>
<geneLocation type="plasmid" evidence="3">
    <name>pfdu301a</name>
</geneLocation>
<dbReference type="EMBL" id="CP045273">
    <property type="protein sequence ID" value="QJX80109.1"/>
    <property type="molecule type" value="Genomic_DNA"/>
</dbReference>
<keyword evidence="2" id="KW-0614">Plasmid</keyword>
<dbReference type="Proteomes" id="UP000501076">
    <property type="component" value="Plasmid pFDU301A"/>
</dbReference>
<feature type="region of interest" description="Disordered" evidence="1">
    <location>
        <begin position="161"/>
        <end position="237"/>
    </location>
</feature>
<evidence type="ECO:0000256" key="1">
    <source>
        <dbReference type="SAM" id="MobiDB-lite"/>
    </source>
</evidence>
<reference evidence="2 3" key="1">
    <citation type="submission" date="2019-10" db="EMBL/GenBank/DDBJ databases">
        <title>Complete genome sequences for adaption low water activity.</title>
        <authorList>
            <person name="Zhao L."/>
            <person name="Zhong J."/>
        </authorList>
    </citation>
    <scope>NUCLEOTIDE SEQUENCE [LARGE SCALE GENOMIC DNA]</scope>
    <source>
        <strain evidence="2 3">FDU301</strain>
        <plasmid evidence="3">pfdu301a</plasmid>
    </source>
</reference>